<evidence type="ECO:0000256" key="3">
    <source>
        <dbReference type="SAM" id="SignalP"/>
    </source>
</evidence>
<comment type="caution">
    <text evidence="5">The sequence shown here is derived from an EMBL/GenBank/DDBJ whole genome shotgun (WGS) entry which is preliminary data.</text>
</comment>
<protein>
    <submittedName>
        <fullName evidence="5">Amino acid/amide ABC transporter substrate-binding protein (HAAT family)</fullName>
    </submittedName>
</protein>
<dbReference type="Pfam" id="PF13458">
    <property type="entry name" value="Peripla_BP_6"/>
    <property type="match status" value="1"/>
</dbReference>
<dbReference type="Proteomes" id="UP000246569">
    <property type="component" value="Unassembled WGS sequence"/>
</dbReference>
<feature type="domain" description="Leucine-binding protein" evidence="4">
    <location>
        <begin position="48"/>
        <end position="208"/>
    </location>
</feature>
<proteinExistence type="inferred from homology"/>
<organism evidence="5 6">
    <name type="scientific">Plasticicumulans acidivorans</name>
    <dbReference type="NCBI Taxonomy" id="886464"/>
    <lineage>
        <taxon>Bacteria</taxon>
        <taxon>Pseudomonadati</taxon>
        <taxon>Pseudomonadota</taxon>
        <taxon>Gammaproteobacteria</taxon>
        <taxon>Candidatus Competibacteraceae</taxon>
        <taxon>Plasticicumulans</taxon>
    </lineage>
</organism>
<accession>A0A317MUA5</accession>
<reference evidence="5 6" key="1">
    <citation type="submission" date="2018-05" db="EMBL/GenBank/DDBJ databases">
        <title>Genomic Encyclopedia of Type Strains, Phase IV (KMG-IV): sequencing the most valuable type-strain genomes for metagenomic binning, comparative biology and taxonomic classification.</title>
        <authorList>
            <person name="Goeker M."/>
        </authorList>
    </citation>
    <scope>NUCLEOTIDE SEQUENCE [LARGE SCALE GENOMIC DNA]</scope>
    <source>
        <strain evidence="5 6">DSM 23606</strain>
    </source>
</reference>
<evidence type="ECO:0000313" key="5">
    <source>
        <dbReference type="EMBL" id="PWV60636.1"/>
    </source>
</evidence>
<feature type="signal peptide" evidence="3">
    <location>
        <begin position="1"/>
        <end position="19"/>
    </location>
</feature>
<gene>
    <name evidence="5" type="ORF">C7443_107211</name>
</gene>
<comment type="similarity">
    <text evidence="1">Belongs to the leucine-binding protein family.</text>
</comment>
<dbReference type="InterPro" id="IPR028081">
    <property type="entry name" value="Leu-bd"/>
</dbReference>
<name>A0A317MUA5_9GAMM</name>
<keyword evidence="6" id="KW-1185">Reference proteome</keyword>
<evidence type="ECO:0000313" key="6">
    <source>
        <dbReference type="Proteomes" id="UP000246569"/>
    </source>
</evidence>
<dbReference type="InterPro" id="IPR051010">
    <property type="entry name" value="BCAA_transport"/>
</dbReference>
<dbReference type="AlphaFoldDB" id="A0A317MUA5"/>
<evidence type="ECO:0000256" key="2">
    <source>
        <dbReference type="ARBA" id="ARBA00022729"/>
    </source>
</evidence>
<dbReference type="NCBIfam" id="TIGR03863">
    <property type="entry name" value="PQQ_ABC_bind"/>
    <property type="match status" value="1"/>
</dbReference>
<dbReference type="CDD" id="cd06268">
    <property type="entry name" value="PBP1_ABC_transporter_LIVBP-like"/>
    <property type="match status" value="1"/>
</dbReference>
<dbReference type="OrthoDB" id="5341635at2"/>
<sequence>MKRTLLLSLALLAALPAMARELNIGYLDLADDPRYDATRLERRFQGQPWGRPLAGAEVAVEESSFAAEALGLTLKLETAEADDADGLGAALDGLLAHGARFVLVDLPAPALAQLAAATRGRGVTLINVGASADALRGAQCQPHLLHTAASESMLADALGQYLVSRKWRKVLALVGPLPADRERMDAFARSAKRYGLKIVAERPFKLSNDPRERDLGNIGLLTAGEDYDAVYIADSDGEFARDAQFRTVLPRPVVGSAGLVADIWQWGWERNGAPQLNNRFRKSAKREMSGADWAAWVAVKGVVEASLRVADGDDAAVLRYLRGGEIIIDGFKGARLSFRAWDGQLRQPVFLGYGNGVAASAPVDGFLHPTNTLDTLGADERDSTCKF</sequence>
<keyword evidence="2 3" id="KW-0732">Signal</keyword>
<dbReference type="InterPro" id="IPR028082">
    <property type="entry name" value="Peripla_BP_I"/>
</dbReference>
<evidence type="ECO:0000256" key="1">
    <source>
        <dbReference type="ARBA" id="ARBA00010062"/>
    </source>
</evidence>
<dbReference type="EMBL" id="QGTJ01000007">
    <property type="protein sequence ID" value="PWV60636.1"/>
    <property type="molecule type" value="Genomic_DNA"/>
</dbReference>
<dbReference type="RefSeq" id="WP_110019112.1">
    <property type="nucleotide sequence ID" value="NZ_QGTJ01000007.1"/>
</dbReference>
<evidence type="ECO:0000259" key="4">
    <source>
        <dbReference type="Pfam" id="PF13458"/>
    </source>
</evidence>
<feature type="chain" id="PRO_5016407363" evidence="3">
    <location>
        <begin position="20"/>
        <end position="387"/>
    </location>
</feature>
<dbReference type="InterPro" id="IPR022478">
    <property type="entry name" value="ABC_transptr_sub-bd_PQQ"/>
</dbReference>
<dbReference type="Gene3D" id="3.40.50.2300">
    <property type="match status" value="2"/>
</dbReference>
<dbReference type="SUPFAM" id="SSF53822">
    <property type="entry name" value="Periplasmic binding protein-like I"/>
    <property type="match status" value="1"/>
</dbReference>
<dbReference type="PANTHER" id="PTHR30483:SF6">
    <property type="entry name" value="PERIPLASMIC BINDING PROTEIN OF ABC TRANSPORTER FOR NATURAL AMINO ACIDS"/>
    <property type="match status" value="1"/>
</dbReference>
<dbReference type="PANTHER" id="PTHR30483">
    <property type="entry name" value="LEUCINE-SPECIFIC-BINDING PROTEIN"/>
    <property type="match status" value="1"/>
</dbReference>